<gene>
    <name evidence="1" type="ORF">UCREL1_10162</name>
</gene>
<keyword evidence="2" id="KW-1185">Reference proteome</keyword>
<sequence>MLCAVHELTTAVTKALGMDTEFEALSNLVCEGKTSHIAKTAFVDMTGTHPTRLIDLFKMYVEEARPVEKNHA</sequence>
<proteinExistence type="predicted"/>
<evidence type="ECO:0000313" key="1">
    <source>
        <dbReference type="EMBL" id="EMR62903.1"/>
    </source>
</evidence>
<dbReference type="AlphaFoldDB" id="M7SF99"/>
<organism evidence="1 2">
    <name type="scientific">Eutypa lata (strain UCR-EL1)</name>
    <name type="common">Grapevine dieback disease fungus</name>
    <name type="synonym">Eutypa armeniacae</name>
    <dbReference type="NCBI Taxonomy" id="1287681"/>
    <lineage>
        <taxon>Eukaryota</taxon>
        <taxon>Fungi</taxon>
        <taxon>Dikarya</taxon>
        <taxon>Ascomycota</taxon>
        <taxon>Pezizomycotina</taxon>
        <taxon>Sordariomycetes</taxon>
        <taxon>Xylariomycetidae</taxon>
        <taxon>Xylariales</taxon>
        <taxon>Diatrypaceae</taxon>
        <taxon>Eutypa</taxon>
    </lineage>
</organism>
<evidence type="ECO:0000313" key="2">
    <source>
        <dbReference type="Proteomes" id="UP000012174"/>
    </source>
</evidence>
<name>M7SF99_EUTLA</name>
<accession>M7SF99</accession>
<reference evidence="2" key="1">
    <citation type="journal article" date="2013" name="Genome Announc.">
        <title>Draft genome sequence of the grapevine dieback fungus Eutypa lata UCR-EL1.</title>
        <authorList>
            <person name="Blanco-Ulate B."/>
            <person name="Rolshausen P.E."/>
            <person name="Cantu D."/>
        </authorList>
    </citation>
    <scope>NUCLEOTIDE SEQUENCE [LARGE SCALE GENOMIC DNA]</scope>
    <source>
        <strain evidence="2">UCR-EL1</strain>
    </source>
</reference>
<dbReference type="KEGG" id="ela:UCREL1_10162"/>
<dbReference type="EMBL" id="KB707347">
    <property type="protein sequence ID" value="EMR62903.1"/>
    <property type="molecule type" value="Genomic_DNA"/>
</dbReference>
<dbReference type="HOGENOM" id="CLU_2722226_0_0_1"/>
<dbReference type="Proteomes" id="UP000012174">
    <property type="component" value="Unassembled WGS sequence"/>
</dbReference>
<protein>
    <submittedName>
        <fullName evidence="1">Uncharacterized protein</fullName>
    </submittedName>
</protein>